<dbReference type="Gene3D" id="3.30.450.80">
    <property type="entry name" value="Transcription factor LuxR-like, autoinducer-binding domain"/>
    <property type="match status" value="1"/>
</dbReference>
<dbReference type="RefSeq" id="WP_160029523.1">
    <property type="nucleotide sequence ID" value="NZ_CP041764.1"/>
</dbReference>
<dbReference type="SUPFAM" id="SSF75516">
    <property type="entry name" value="Pheromone-binding domain of LuxR-like quorum-sensing transcription factors"/>
    <property type="match status" value="1"/>
</dbReference>
<organism evidence="6 7">
    <name type="scientific">Serratia rhizosphaerae</name>
    <dbReference type="NCBI Taxonomy" id="2597702"/>
    <lineage>
        <taxon>Bacteria</taxon>
        <taxon>Pseudomonadati</taxon>
        <taxon>Pseudomonadota</taxon>
        <taxon>Gammaproteobacteria</taxon>
        <taxon>Enterobacterales</taxon>
        <taxon>Yersiniaceae</taxon>
        <taxon>Serratia</taxon>
    </lineage>
</organism>
<name>A0ABX6GMA8_9GAMM</name>
<reference evidence="6 7" key="1">
    <citation type="submission" date="2019-07" db="EMBL/GenBank/DDBJ databases">
        <title>Serratia dokdonensis sp. nov., an elicitor of systemic resistance in Nicotiana Tabacum.</title>
        <authorList>
            <person name="Son J.-S."/>
            <person name="Hwang Y.-J."/>
            <person name="Lee S.-Y."/>
            <person name="Ghim S.-Y."/>
        </authorList>
    </citation>
    <scope>NUCLEOTIDE SEQUENCE [LARGE SCALE GENOMIC DNA]</scope>
    <source>
        <strain evidence="6 7">KUDC3025</strain>
    </source>
</reference>
<dbReference type="EMBL" id="CP041764">
    <property type="protein sequence ID" value="QHA87423.1"/>
    <property type="molecule type" value="Genomic_DNA"/>
</dbReference>
<evidence type="ECO:0000256" key="3">
    <source>
        <dbReference type="ARBA" id="ARBA00023159"/>
    </source>
</evidence>
<dbReference type="Gene3D" id="1.10.10.10">
    <property type="entry name" value="Winged helix-like DNA-binding domain superfamily/Winged helix DNA-binding domain"/>
    <property type="match status" value="1"/>
</dbReference>
<dbReference type="PANTHER" id="PTHR44688:SF16">
    <property type="entry name" value="DNA-BINDING TRANSCRIPTIONAL ACTIVATOR DEVR_DOSR"/>
    <property type="match status" value="1"/>
</dbReference>
<evidence type="ECO:0000313" key="6">
    <source>
        <dbReference type="EMBL" id="QHA87423.1"/>
    </source>
</evidence>
<evidence type="ECO:0000256" key="2">
    <source>
        <dbReference type="ARBA" id="ARBA00023125"/>
    </source>
</evidence>
<sequence>MSGILAGAAAAEGKIRDRLKRELRHFHGVKYAYLQLDKLRAGQWFLTSDYPEPWLDFYQKHHYPACDPVVQAGRHQVAPFSWQETCVTTQAPHYEHIFSQSRRYDIISGCTFVLHDHTDHLTLLSLSTPTDNRHGVQQLLRHHRQRLQMLLVDTHSAALNAAAAPPPAPAVMLSPRENEILYWASMGKTYQEIGQILGIKTGTVKFHVGNAVRKFGVLNAKHAIRLGTERRLITPPQSVSP</sequence>
<proteinExistence type="predicted"/>
<protein>
    <submittedName>
        <fullName evidence="6">LuxR family transcriptional regulator</fullName>
    </submittedName>
</protein>
<gene>
    <name evidence="6" type="ORF">FO014_10950</name>
</gene>
<keyword evidence="4" id="KW-0804">Transcription</keyword>
<evidence type="ECO:0000313" key="7">
    <source>
        <dbReference type="Proteomes" id="UP000430368"/>
    </source>
</evidence>
<accession>A0ABX6GMA8</accession>
<dbReference type="PROSITE" id="PS50043">
    <property type="entry name" value="HTH_LUXR_2"/>
    <property type="match status" value="1"/>
</dbReference>
<keyword evidence="1" id="KW-0805">Transcription regulation</keyword>
<dbReference type="PANTHER" id="PTHR44688">
    <property type="entry name" value="DNA-BINDING TRANSCRIPTIONAL ACTIVATOR DEVR_DOSR"/>
    <property type="match status" value="1"/>
</dbReference>
<dbReference type="InterPro" id="IPR016032">
    <property type="entry name" value="Sig_transdc_resp-reg_C-effctor"/>
</dbReference>
<dbReference type="InterPro" id="IPR005143">
    <property type="entry name" value="TF_LuxR_autoind-bd_dom"/>
</dbReference>
<keyword evidence="3" id="KW-0010">Activator</keyword>
<dbReference type="Pfam" id="PF03472">
    <property type="entry name" value="Autoind_bind"/>
    <property type="match status" value="1"/>
</dbReference>
<dbReference type="PRINTS" id="PR00038">
    <property type="entry name" value="HTHLUXR"/>
</dbReference>
<dbReference type="Pfam" id="PF00196">
    <property type="entry name" value="GerE"/>
    <property type="match status" value="1"/>
</dbReference>
<keyword evidence="7" id="KW-1185">Reference proteome</keyword>
<evidence type="ECO:0000256" key="4">
    <source>
        <dbReference type="ARBA" id="ARBA00023163"/>
    </source>
</evidence>
<feature type="domain" description="HTH luxR-type" evidence="5">
    <location>
        <begin position="166"/>
        <end position="231"/>
    </location>
</feature>
<dbReference type="SUPFAM" id="SSF46894">
    <property type="entry name" value="C-terminal effector domain of the bipartite response regulators"/>
    <property type="match status" value="1"/>
</dbReference>
<evidence type="ECO:0000256" key="1">
    <source>
        <dbReference type="ARBA" id="ARBA00023015"/>
    </source>
</evidence>
<evidence type="ECO:0000259" key="5">
    <source>
        <dbReference type="PROSITE" id="PS50043"/>
    </source>
</evidence>
<dbReference type="Proteomes" id="UP000430368">
    <property type="component" value="Chromosome"/>
</dbReference>
<dbReference type="SMART" id="SM00421">
    <property type="entry name" value="HTH_LUXR"/>
    <property type="match status" value="1"/>
</dbReference>
<dbReference type="InterPro" id="IPR000792">
    <property type="entry name" value="Tscrpt_reg_LuxR_C"/>
</dbReference>
<dbReference type="InterPro" id="IPR036693">
    <property type="entry name" value="TF_LuxR_autoind-bd_dom_sf"/>
</dbReference>
<dbReference type="PROSITE" id="PS00622">
    <property type="entry name" value="HTH_LUXR_1"/>
    <property type="match status" value="1"/>
</dbReference>
<dbReference type="InterPro" id="IPR036388">
    <property type="entry name" value="WH-like_DNA-bd_sf"/>
</dbReference>
<dbReference type="CDD" id="cd06170">
    <property type="entry name" value="LuxR_C_like"/>
    <property type="match status" value="1"/>
</dbReference>
<keyword evidence="2" id="KW-0238">DNA-binding</keyword>